<dbReference type="AlphaFoldDB" id="A1ZVV4"/>
<feature type="domain" description="Tryptophan synthase beta chain-like PALP" evidence="3">
    <location>
        <begin position="17"/>
        <end position="297"/>
    </location>
</feature>
<comment type="caution">
    <text evidence="4">The sequence shown here is derived from an EMBL/GenBank/DDBJ whole genome shotgun (WGS) entry which is preliminary data.</text>
</comment>
<reference evidence="4 5" key="1">
    <citation type="submission" date="2007-01" db="EMBL/GenBank/DDBJ databases">
        <authorList>
            <person name="Haygood M."/>
            <person name="Podell S."/>
            <person name="Anderson C."/>
            <person name="Hopkinson B."/>
            <person name="Roe K."/>
            <person name="Barbeau K."/>
            <person name="Gaasterland T."/>
            <person name="Ferriera S."/>
            <person name="Johnson J."/>
            <person name="Kravitz S."/>
            <person name="Beeson K."/>
            <person name="Sutton G."/>
            <person name="Rogers Y.-H."/>
            <person name="Friedman R."/>
            <person name="Frazier M."/>
            <person name="Venter J.C."/>
        </authorList>
    </citation>
    <scope>NUCLEOTIDE SEQUENCE [LARGE SCALE GENOMIC DNA]</scope>
    <source>
        <strain evidence="4 5">ATCC 23134</strain>
    </source>
</reference>
<evidence type="ECO:0000256" key="1">
    <source>
        <dbReference type="ARBA" id="ARBA00001933"/>
    </source>
</evidence>
<keyword evidence="5" id="KW-1185">Reference proteome</keyword>
<dbReference type="Proteomes" id="UP000004095">
    <property type="component" value="Unassembled WGS sequence"/>
</dbReference>
<name>A1ZVV4_MICM2</name>
<dbReference type="GO" id="GO:0016829">
    <property type="term" value="F:lyase activity"/>
    <property type="evidence" value="ECO:0007669"/>
    <property type="project" value="UniProtKB-KW"/>
</dbReference>
<accession>A1ZVV4</accession>
<dbReference type="EC" id="2.5.1.47" evidence="4"/>
<keyword evidence="4" id="KW-0808">Transferase</keyword>
<dbReference type="Gene3D" id="3.40.50.1100">
    <property type="match status" value="2"/>
</dbReference>
<dbReference type="Pfam" id="PF00291">
    <property type="entry name" value="PALP"/>
    <property type="match status" value="1"/>
</dbReference>
<dbReference type="InterPro" id="IPR001926">
    <property type="entry name" value="TrpB-like_PALP"/>
</dbReference>
<evidence type="ECO:0000313" key="4">
    <source>
        <dbReference type="EMBL" id="EAY25531.1"/>
    </source>
</evidence>
<dbReference type="eggNOG" id="COG0031">
    <property type="taxonomic scope" value="Bacteria"/>
</dbReference>
<dbReference type="CDD" id="cd01561">
    <property type="entry name" value="CBS_like"/>
    <property type="match status" value="1"/>
</dbReference>
<dbReference type="EMBL" id="AAWS01000047">
    <property type="protein sequence ID" value="EAY25531.1"/>
    <property type="molecule type" value="Genomic_DNA"/>
</dbReference>
<evidence type="ECO:0000313" key="5">
    <source>
        <dbReference type="Proteomes" id="UP000004095"/>
    </source>
</evidence>
<dbReference type="InterPro" id="IPR036052">
    <property type="entry name" value="TrpB-like_PALP_sf"/>
</dbReference>
<protein>
    <submittedName>
        <fullName evidence="4">Cysteine synthase (O-acetylserine sulfhydrylase) (O-acetylserine (Thiol)-lyase)</fullName>
        <ecNumber evidence="4">2.5.1.47</ecNumber>
    </submittedName>
</protein>
<dbReference type="PANTHER" id="PTHR10314">
    <property type="entry name" value="CYSTATHIONINE BETA-SYNTHASE"/>
    <property type="match status" value="1"/>
</dbReference>
<dbReference type="SUPFAM" id="SSF53686">
    <property type="entry name" value="Tryptophan synthase beta subunit-like PLP-dependent enzymes"/>
    <property type="match status" value="1"/>
</dbReference>
<evidence type="ECO:0000259" key="3">
    <source>
        <dbReference type="Pfam" id="PF00291"/>
    </source>
</evidence>
<dbReference type="GO" id="GO:0004124">
    <property type="term" value="F:cysteine synthase activity"/>
    <property type="evidence" value="ECO:0007669"/>
    <property type="project" value="UniProtKB-EC"/>
</dbReference>
<comment type="cofactor">
    <cofactor evidence="1">
        <name>pyridoxal 5'-phosphate</name>
        <dbReference type="ChEBI" id="CHEBI:597326"/>
    </cofactor>
</comment>
<evidence type="ECO:0000256" key="2">
    <source>
        <dbReference type="ARBA" id="ARBA00022898"/>
    </source>
</evidence>
<proteinExistence type="predicted"/>
<dbReference type="InterPro" id="IPR050214">
    <property type="entry name" value="Cys_Synth/Cystath_Beta-Synth"/>
</dbReference>
<keyword evidence="4" id="KW-0456">Lyase</keyword>
<keyword evidence="2" id="KW-0663">Pyridoxal phosphate</keyword>
<organism evidence="4 5">
    <name type="scientific">Microscilla marina ATCC 23134</name>
    <dbReference type="NCBI Taxonomy" id="313606"/>
    <lineage>
        <taxon>Bacteria</taxon>
        <taxon>Pseudomonadati</taxon>
        <taxon>Bacteroidota</taxon>
        <taxon>Cytophagia</taxon>
        <taxon>Cytophagales</taxon>
        <taxon>Microscillaceae</taxon>
        <taxon>Microscilla</taxon>
    </lineage>
</organism>
<dbReference type="RefSeq" id="WP_002702737.1">
    <property type="nucleotide sequence ID" value="NZ_AAWS01000047.1"/>
</dbReference>
<gene>
    <name evidence="4" type="ORF">M23134_06230</name>
</gene>
<sequence length="311" mass="34021">MQTLTIDSTLEKRLHQVSQLIGNTPLVALDRVYKNPKVQILAKLEWQQLGGSVKARPAFNIIKQAILHGQLDQNRVLLDASSGNTGIAYGAVGAALGIQVALCLPENASKERKMILRAHGVDIVYTPATELTDGAQIKAKELHAQNPDLYFYADQYANPHNWQAHYAHTAPEIIEQTQGEITHFVAGLGTSGTFMGTSRRLKEYNPGIEIVSLQPDSPMHGLEGWKHMETAIVPQFYDDSLADKNLEVSTFDAYELIKEVAQKEGLLISPSAAANLAGAIALADTIEEGTIVTMFPDSADKYSEVLKQVFN</sequence>